<gene>
    <name evidence="3" type="ORF">JEQ47_07985</name>
</gene>
<feature type="domain" description="Glyoxalase-related protein" evidence="2">
    <location>
        <begin position="3"/>
        <end position="53"/>
    </location>
</feature>
<organism evidence="3 4">
    <name type="scientific">Devosia sediminis</name>
    <dbReference type="NCBI Taxonomy" id="2798801"/>
    <lineage>
        <taxon>Bacteria</taxon>
        <taxon>Pseudomonadati</taxon>
        <taxon>Pseudomonadota</taxon>
        <taxon>Alphaproteobacteria</taxon>
        <taxon>Hyphomicrobiales</taxon>
        <taxon>Devosiaceae</taxon>
        <taxon>Devosia</taxon>
    </lineage>
</organism>
<protein>
    <recommendedName>
        <fullName evidence="2">Glyoxalase-related protein domain-containing protein</fullName>
    </recommendedName>
</protein>
<proteinExistence type="predicted"/>
<dbReference type="RefSeq" id="WP_198875892.1">
    <property type="nucleotide sequence ID" value="NZ_JAEKMH010000002.1"/>
</dbReference>
<dbReference type="AlphaFoldDB" id="A0A934MQS2"/>
<evidence type="ECO:0000256" key="1">
    <source>
        <dbReference type="SAM" id="MobiDB-lite"/>
    </source>
</evidence>
<dbReference type="Pfam" id="PF20066">
    <property type="entry name" value="Glyoxalase_8"/>
    <property type="match status" value="1"/>
</dbReference>
<name>A0A934MQS2_9HYPH</name>
<evidence type="ECO:0000259" key="2">
    <source>
        <dbReference type="Pfam" id="PF20066"/>
    </source>
</evidence>
<dbReference type="EMBL" id="JAEKMH010000002">
    <property type="protein sequence ID" value="MBJ3784654.1"/>
    <property type="molecule type" value="Genomic_DNA"/>
</dbReference>
<dbReference type="Gene3D" id="2.60.120.260">
    <property type="entry name" value="Galactose-binding domain-like"/>
    <property type="match status" value="1"/>
</dbReference>
<feature type="region of interest" description="Disordered" evidence="1">
    <location>
        <begin position="208"/>
        <end position="234"/>
    </location>
</feature>
<comment type="caution">
    <text evidence="3">The sequence shown here is derived from an EMBL/GenBank/DDBJ whole genome shotgun (WGS) entry which is preliminary data.</text>
</comment>
<keyword evidence="4" id="KW-1185">Reference proteome</keyword>
<reference evidence="3" key="1">
    <citation type="submission" date="2020-12" db="EMBL/GenBank/DDBJ databases">
        <title>Devosia sp. MSA67 isolated from Mo River.</title>
        <authorList>
            <person name="Ma F."/>
            <person name="Zi Z."/>
        </authorList>
    </citation>
    <scope>NUCLEOTIDE SEQUENCE</scope>
    <source>
        <strain evidence="3">MSA67</strain>
    </source>
</reference>
<evidence type="ECO:0000313" key="3">
    <source>
        <dbReference type="EMBL" id="MBJ3784654.1"/>
    </source>
</evidence>
<evidence type="ECO:0000313" key="4">
    <source>
        <dbReference type="Proteomes" id="UP000602124"/>
    </source>
</evidence>
<dbReference type="Proteomes" id="UP000602124">
    <property type="component" value="Unassembled WGS sequence"/>
</dbReference>
<dbReference type="InterPro" id="IPR045517">
    <property type="entry name" value="Glyoxalase_8"/>
</dbReference>
<accession>A0A934MQS2</accession>
<sequence length="234" mass="25740">MHSYMDAKLMAKLLRQALAERSIDVSHSDSLELVSRQFGLANWNMLSARIDRAALNDETLPSGWFKAGKSPHLYETRLDHQNGSSVLIATRPELLHDVRGDDFCTVMQSVDAEPFKGKRIRIAGELRTEDAGTGATIWFRIDGAKGTLLFNNLELHRPDGPLVGTQGWSQRSVVFDIPGEALSLHYGFFLKGTGKCWSRKFSLDEVDGSVPTSSGKGPVLPRPTNLDFGQGAAN</sequence>